<evidence type="ECO:0000313" key="2">
    <source>
        <dbReference type="EMBL" id="PZA13954.1"/>
    </source>
</evidence>
<keyword evidence="1" id="KW-0812">Transmembrane</keyword>
<keyword evidence="1" id="KW-1133">Transmembrane helix</keyword>
<dbReference type="AlphaFoldDB" id="A0A323UN71"/>
<dbReference type="OrthoDB" id="8449249at2"/>
<dbReference type="Proteomes" id="UP000248134">
    <property type="component" value="Unassembled WGS sequence"/>
</dbReference>
<reference evidence="2 3" key="1">
    <citation type="submission" date="2018-06" db="EMBL/GenBank/DDBJ databases">
        <title>Draft Whole-Genome Sequence of the purple photosynthetic bacterium Rhodospeudomonas palustris XCP.</title>
        <authorList>
            <person name="Rayyan A."/>
            <person name="Meyer T.E."/>
            <person name="Kyndt J.A."/>
        </authorList>
    </citation>
    <scope>NUCLEOTIDE SEQUENCE [LARGE SCALE GENOMIC DNA]</scope>
    <source>
        <strain evidence="2 3">XCP</strain>
    </source>
</reference>
<protein>
    <submittedName>
        <fullName evidence="2">Uncharacterized protein</fullName>
    </submittedName>
</protein>
<name>A0A323UN71_RHOPL</name>
<sequence length="133" mass="14866">MWLLTLATKLFSSTILERVVGYLEKRSNDAAVMHGQDTTAATQIVVATLQAEIEARKVQSEFTSRHDKIVAWIAAAFILHIWMLVLDHCFHLGWNVGPLPDPLGDWEGRIILSFFIVVPTASVAKALIAKVWK</sequence>
<organism evidence="2 3">
    <name type="scientific">Rhodopseudomonas palustris</name>
    <dbReference type="NCBI Taxonomy" id="1076"/>
    <lineage>
        <taxon>Bacteria</taxon>
        <taxon>Pseudomonadati</taxon>
        <taxon>Pseudomonadota</taxon>
        <taxon>Alphaproteobacteria</taxon>
        <taxon>Hyphomicrobiales</taxon>
        <taxon>Nitrobacteraceae</taxon>
        <taxon>Rhodopseudomonas</taxon>
    </lineage>
</organism>
<keyword evidence="1" id="KW-0472">Membrane</keyword>
<comment type="caution">
    <text evidence="2">The sequence shown here is derived from an EMBL/GenBank/DDBJ whole genome shotgun (WGS) entry which is preliminary data.</text>
</comment>
<feature type="transmembrane region" description="Helical" evidence="1">
    <location>
        <begin position="69"/>
        <end position="86"/>
    </location>
</feature>
<proteinExistence type="predicted"/>
<dbReference type="EMBL" id="QKQS01000001">
    <property type="protein sequence ID" value="PZA13954.1"/>
    <property type="molecule type" value="Genomic_DNA"/>
</dbReference>
<feature type="transmembrane region" description="Helical" evidence="1">
    <location>
        <begin position="106"/>
        <end position="128"/>
    </location>
</feature>
<gene>
    <name evidence="2" type="ORF">DNX69_00570</name>
</gene>
<accession>A0A323UN71</accession>
<evidence type="ECO:0000256" key="1">
    <source>
        <dbReference type="SAM" id="Phobius"/>
    </source>
</evidence>
<evidence type="ECO:0000313" key="3">
    <source>
        <dbReference type="Proteomes" id="UP000248134"/>
    </source>
</evidence>
<dbReference type="RefSeq" id="WP_110783964.1">
    <property type="nucleotide sequence ID" value="NZ_QKQS01000001.1"/>
</dbReference>